<dbReference type="InterPro" id="IPR036388">
    <property type="entry name" value="WH-like_DNA-bd_sf"/>
</dbReference>
<organism evidence="5 6">
    <name type="scientific">Aeromicrobium erythreum</name>
    <dbReference type="NCBI Taxonomy" id="2041"/>
    <lineage>
        <taxon>Bacteria</taxon>
        <taxon>Bacillati</taxon>
        <taxon>Actinomycetota</taxon>
        <taxon>Actinomycetes</taxon>
        <taxon>Propionibacteriales</taxon>
        <taxon>Nocardioidaceae</taxon>
        <taxon>Aeromicrobium</taxon>
    </lineage>
</organism>
<evidence type="ECO:0000256" key="1">
    <source>
        <dbReference type="ARBA" id="ARBA00023015"/>
    </source>
</evidence>
<dbReference type="SUPFAM" id="SSF46785">
    <property type="entry name" value="Winged helix' DNA-binding domain"/>
    <property type="match status" value="1"/>
</dbReference>
<dbReference type="KEGG" id="aer:AERYTH_11905"/>
<evidence type="ECO:0000256" key="2">
    <source>
        <dbReference type="ARBA" id="ARBA00023125"/>
    </source>
</evidence>
<name>A0A0U4BBV7_9ACTN</name>
<dbReference type="STRING" id="2041.AERYTH_11905"/>
<keyword evidence="6" id="KW-1185">Reference proteome</keyword>
<dbReference type="EMBL" id="CP011502">
    <property type="protein sequence ID" value="ALX05353.1"/>
    <property type="molecule type" value="Genomic_DNA"/>
</dbReference>
<keyword evidence="1" id="KW-0805">Transcription regulation</keyword>
<dbReference type="InterPro" id="IPR052362">
    <property type="entry name" value="HTH-GbsR_regulator"/>
</dbReference>
<dbReference type="InterPro" id="IPR000835">
    <property type="entry name" value="HTH_MarR-typ"/>
</dbReference>
<evidence type="ECO:0000313" key="6">
    <source>
        <dbReference type="Proteomes" id="UP000067689"/>
    </source>
</evidence>
<dbReference type="InterPro" id="IPR036390">
    <property type="entry name" value="WH_DNA-bd_sf"/>
</dbReference>
<dbReference type="GO" id="GO:0003677">
    <property type="term" value="F:DNA binding"/>
    <property type="evidence" value="ECO:0007669"/>
    <property type="project" value="UniProtKB-KW"/>
</dbReference>
<evidence type="ECO:0000256" key="3">
    <source>
        <dbReference type="ARBA" id="ARBA00023163"/>
    </source>
</evidence>
<dbReference type="AlphaFoldDB" id="A0A0U4BBV7"/>
<protein>
    <recommendedName>
        <fullName evidence="4">HTH marR-type domain-containing protein</fullName>
    </recommendedName>
</protein>
<dbReference type="PANTHER" id="PTHR38465">
    <property type="entry name" value="HTH-TYPE TRANSCRIPTIONAL REGULATOR MJ1563-RELATED"/>
    <property type="match status" value="1"/>
</dbReference>
<dbReference type="GO" id="GO:0003700">
    <property type="term" value="F:DNA-binding transcription factor activity"/>
    <property type="evidence" value="ECO:0007669"/>
    <property type="project" value="InterPro"/>
</dbReference>
<dbReference type="Pfam" id="PF01047">
    <property type="entry name" value="MarR"/>
    <property type="match status" value="1"/>
</dbReference>
<sequence length="162" mass="18047">MSGARRAEFIESFARAWTSRGASRTEGRIAAYLLLDESDGVTAAQIAADLDVSTGSVSNATRSLADAGFLHHERRPGERATRHFMARDVWGRFLQHERPYLQAQRDLAARALPDVPEGSPAHERLTHMHHYMAWLLDDVRLDERWQEVKAGRADPAAGSSAE</sequence>
<proteinExistence type="predicted"/>
<reference evidence="5 6" key="1">
    <citation type="journal article" date="1991" name="Int. J. Syst. Bacteriol.">
        <title>Description of the erythromycin-producing bacterium Arthrobacter sp. strain NRRL B-3381 as Aeromicrobium erythreum gen. nov., sp. nov.</title>
        <authorList>
            <person name="Miller E.S."/>
            <person name="Woese C.R."/>
            <person name="Brenner S."/>
        </authorList>
    </citation>
    <scope>NUCLEOTIDE SEQUENCE [LARGE SCALE GENOMIC DNA]</scope>
    <source>
        <strain evidence="5 6">AR18</strain>
    </source>
</reference>
<evidence type="ECO:0000259" key="4">
    <source>
        <dbReference type="Pfam" id="PF01047"/>
    </source>
</evidence>
<dbReference type="PANTHER" id="PTHR38465:SF2">
    <property type="entry name" value="HTH-TYPE TRANSCRIPTIONAL REGULATOR MMPR5"/>
    <property type="match status" value="1"/>
</dbReference>
<evidence type="ECO:0000313" key="5">
    <source>
        <dbReference type="EMBL" id="ALX05353.1"/>
    </source>
</evidence>
<keyword evidence="2" id="KW-0238">DNA-binding</keyword>
<feature type="domain" description="HTH marR-type" evidence="4">
    <location>
        <begin position="34"/>
        <end position="77"/>
    </location>
</feature>
<accession>A0A0U4BBV7</accession>
<gene>
    <name evidence="5" type="ORF">AERYTH_11905</name>
</gene>
<dbReference type="Gene3D" id="1.10.10.10">
    <property type="entry name" value="Winged helix-like DNA-binding domain superfamily/Winged helix DNA-binding domain"/>
    <property type="match status" value="1"/>
</dbReference>
<keyword evidence="3" id="KW-0804">Transcription</keyword>
<dbReference type="Proteomes" id="UP000067689">
    <property type="component" value="Chromosome"/>
</dbReference>